<dbReference type="PANTHER" id="PTHR15670">
    <property type="entry name" value="RHO GTPASE ACTIVATING PROTEIN 11A"/>
    <property type="match status" value="1"/>
</dbReference>
<dbReference type="AlphaFoldDB" id="A0A8S2GJB0"/>
<feature type="region of interest" description="Disordered" evidence="1">
    <location>
        <begin position="883"/>
        <end position="905"/>
    </location>
</feature>
<proteinExistence type="predicted"/>
<dbReference type="Proteomes" id="UP000682733">
    <property type="component" value="Unassembled WGS sequence"/>
</dbReference>
<accession>A0A8S2GJB0</accession>
<feature type="compositionally biased region" description="Gly residues" evidence="1">
    <location>
        <begin position="687"/>
        <end position="697"/>
    </location>
</feature>
<dbReference type="SUPFAM" id="SSF48350">
    <property type="entry name" value="GTPase activation domain, GAP"/>
    <property type="match status" value="1"/>
</dbReference>
<reference evidence="4" key="1">
    <citation type="submission" date="2021-02" db="EMBL/GenBank/DDBJ databases">
        <authorList>
            <person name="Nowell W R."/>
        </authorList>
    </citation>
    <scope>NUCLEOTIDE SEQUENCE</scope>
</reference>
<feature type="region of interest" description="Disordered" evidence="1">
    <location>
        <begin position="504"/>
        <end position="546"/>
    </location>
</feature>
<feature type="domain" description="Rho-GAP" evidence="2">
    <location>
        <begin position="54"/>
        <end position="249"/>
    </location>
</feature>
<evidence type="ECO:0000313" key="5">
    <source>
        <dbReference type="Proteomes" id="UP000682733"/>
    </source>
</evidence>
<feature type="region of interest" description="Disordered" evidence="1">
    <location>
        <begin position="338"/>
        <end position="401"/>
    </location>
</feature>
<evidence type="ECO:0000313" key="3">
    <source>
        <dbReference type="EMBL" id="CAF0746636.1"/>
    </source>
</evidence>
<dbReference type="EMBL" id="CAJNOK010000345">
    <property type="protein sequence ID" value="CAF0746636.1"/>
    <property type="molecule type" value="Genomic_DNA"/>
</dbReference>
<dbReference type="SMART" id="SM00324">
    <property type="entry name" value="RhoGAP"/>
    <property type="match status" value="1"/>
</dbReference>
<feature type="region of interest" description="Disordered" evidence="1">
    <location>
        <begin position="680"/>
        <end position="702"/>
    </location>
</feature>
<evidence type="ECO:0000259" key="2">
    <source>
        <dbReference type="PROSITE" id="PS50238"/>
    </source>
</evidence>
<organism evidence="4 5">
    <name type="scientific">Didymodactylos carnosus</name>
    <dbReference type="NCBI Taxonomy" id="1234261"/>
    <lineage>
        <taxon>Eukaryota</taxon>
        <taxon>Metazoa</taxon>
        <taxon>Spiralia</taxon>
        <taxon>Gnathifera</taxon>
        <taxon>Rotifera</taxon>
        <taxon>Eurotatoria</taxon>
        <taxon>Bdelloidea</taxon>
        <taxon>Philodinida</taxon>
        <taxon>Philodinidae</taxon>
        <taxon>Didymodactylos</taxon>
    </lineage>
</organism>
<feature type="region of interest" description="Disordered" evidence="1">
    <location>
        <begin position="845"/>
        <end position="871"/>
    </location>
</feature>
<protein>
    <recommendedName>
        <fullName evidence="2">Rho-GAP domain-containing protein</fullName>
    </recommendedName>
</protein>
<sequence>MYDFLSLTDKESVRVFIANDLKIHELHVDATKQRTQLAQSSNEQKNRKAHVFDIPLQRLDMKLVKIDNFEFNVPTFLCACIDSIRHHIEKEGLFRKCGVKERVDSLVNTVNDGSFSSLTTVPVNDVCLLLKKFLQRLPQPLITYYTQQLLFECLQQKFPLINENEKIEIYLNILLLLPDEHLHSLIYILRFLFDISKQQQSNKMDARNLAICLGQGLMRCELKQTMTESYVNNVTHICEILIMNADKLGIVKKSIYDRAQMLISLQQQSTAENGSGQDDSCLINTGGKQSLNGKGDCAKKRRSGTVKEFFAQISNRWRRRSSSNNDSRDQTTMFLDQSGKLSSSHHQHHSSSSSGGHCLSSSTTSKRKSSDDPYSGTNTKRKPKSEKLSVPDGVGATASASTNRFTSPISAFRRKKKMPGSLTIEEQGFPFKLENSHIPHLHFTDEVPPRFSNSSQKYPIGDGTSSSTAATIIPLLPMPILPTSSINKSLDSKKLNILEKWSKASKRGERKQPLKAIHGEMMMSSSTSTQSPSSPSPISISSKHHQPSVVIENRLASCLNNNNNKTASNTPLHHLSHFHHLSNAADLSRRRHSDDVGTFPCRPRRSISTNVNNNHNNNISHRHHYQNHNYSAQEQITTQSVPTDLNYTQEEDDDDEFDETNDELNLAVVVVADDLQSLRAYSEPTGGNMGTSSGGQGEQDSGSLNVAFIDEQDGFGEQMMMKDNQEDKMDEDLLTSEHIQTISVFKDQSDVMDVQMSMSTLTTPPDDETLTKTLCVSTDQHVIEMKRMSDGGNLPDKSIAVEDNDNNNKENKFNDLDEILKRSENRCVRLSDSDDEEHIQLCSIHRKTSTTPASDSKSATPKPPILSSSSYSSLSSTISLVRSATTTTSRKERSSSASLPTDHQQLQHHYLSLRQPLQEHSPYNNNNHSNFLSLPLTTPTITNKLSSLGINGRESLLQLQGELTGRVFRQVLAFEKRTDNEKQQSKLKSFGALSSSSFVHRHPTTAPTVQITPTSSLFNVLSTPPPTTSELLMERALIQQHKNSSSTTIKIKRQTTGETSSTIKRLQSTPLKRWKNLKQLRGAGSHWQTTPKH</sequence>
<dbReference type="CDD" id="cd00159">
    <property type="entry name" value="RhoGAP"/>
    <property type="match status" value="1"/>
</dbReference>
<dbReference type="Pfam" id="PF00620">
    <property type="entry name" value="RhoGAP"/>
    <property type="match status" value="1"/>
</dbReference>
<dbReference type="InterPro" id="IPR000198">
    <property type="entry name" value="RhoGAP_dom"/>
</dbReference>
<feature type="compositionally biased region" description="Low complexity" evidence="1">
    <location>
        <begin position="350"/>
        <end position="364"/>
    </location>
</feature>
<dbReference type="GO" id="GO:0005096">
    <property type="term" value="F:GTPase activator activity"/>
    <property type="evidence" value="ECO:0007669"/>
    <property type="project" value="TreeGrafter"/>
</dbReference>
<feature type="compositionally biased region" description="Low complexity" evidence="1">
    <location>
        <begin position="524"/>
        <end position="541"/>
    </location>
</feature>
<comment type="caution">
    <text evidence="4">The sequence shown here is derived from an EMBL/GenBank/DDBJ whole genome shotgun (WGS) entry which is preliminary data.</text>
</comment>
<dbReference type="PROSITE" id="PS50238">
    <property type="entry name" value="RHOGAP"/>
    <property type="match status" value="1"/>
</dbReference>
<gene>
    <name evidence="3" type="ORF">OVA965_LOCUS1764</name>
    <name evidence="4" type="ORF">TMI583_LOCUS1764</name>
</gene>
<feature type="region of interest" description="Disordered" evidence="1">
    <location>
        <begin position="788"/>
        <end position="812"/>
    </location>
</feature>
<dbReference type="EMBL" id="CAJOBA010000345">
    <property type="protein sequence ID" value="CAF3524765.1"/>
    <property type="molecule type" value="Genomic_DNA"/>
</dbReference>
<evidence type="ECO:0000256" key="1">
    <source>
        <dbReference type="SAM" id="MobiDB-lite"/>
    </source>
</evidence>
<evidence type="ECO:0000313" key="4">
    <source>
        <dbReference type="EMBL" id="CAF3524765.1"/>
    </source>
</evidence>
<feature type="compositionally biased region" description="Polar residues" evidence="1">
    <location>
        <begin position="849"/>
        <end position="859"/>
    </location>
</feature>
<dbReference type="GO" id="GO:0007165">
    <property type="term" value="P:signal transduction"/>
    <property type="evidence" value="ECO:0007669"/>
    <property type="project" value="InterPro"/>
</dbReference>
<dbReference type="InterPro" id="IPR042869">
    <property type="entry name" value="ARHGAP11A/B"/>
</dbReference>
<dbReference type="PANTHER" id="PTHR15670:SF4">
    <property type="entry name" value="RHO GTPASE-ACTIVATING PROTEIN 11A"/>
    <property type="match status" value="1"/>
</dbReference>
<feature type="region of interest" description="Disordered" evidence="1">
    <location>
        <begin position="1043"/>
        <end position="1066"/>
    </location>
</feature>
<dbReference type="Proteomes" id="UP000677228">
    <property type="component" value="Unassembled WGS sequence"/>
</dbReference>
<dbReference type="InterPro" id="IPR008936">
    <property type="entry name" value="Rho_GTPase_activation_prot"/>
</dbReference>
<dbReference type="Gene3D" id="1.10.555.10">
    <property type="entry name" value="Rho GTPase activation protein"/>
    <property type="match status" value="1"/>
</dbReference>
<name>A0A8S2GJB0_9BILA</name>